<dbReference type="PROSITE" id="PS00622">
    <property type="entry name" value="HTH_LUXR_1"/>
    <property type="match status" value="1"/>
</dbReference>
<keyword evidence="1" id="KW-0547">Nucleotide-binding</keyword>
<feature type="compositionally biased region" description="Basic and acidic residues" evidence="3">
    <location>
        <begin position="904"/>
        <end position="915"/>
    </location>
</feature>
<dbReference type="GO" id="GO:0004016">
    <property type="term" value="F:adenylate cyclase activity"/>
    <property type="evidence" value="ECO:0007669"/>
    <property type="project" value="TreeGrafter"/>
</dbReference>
<dbReference type="SUPFAM" id="SSF46894">
    <property type="entry name" value="C-terminal effector domain of the bipartite response regulators"/>
    <property type="match status" value="1"/>
</dbReference>
<dbReference type="CDD" id="cd06170">
    <property type="entry name" value="LuxR_C_like"/>
    <property type="match status" value="1"/>
</dbReference>
<organism evidence="5 7">
    <name type="scientific">Micromonospora peucetia</name>
    <dbReference type="NCBI Taxonomy" id="47871"/>
    <lineage>
        <taxon>Bacteria</taxon>
        <taxon>Bacillati</taxon>
        <taxon>Actinomycetota</taxon>
        <taxon>Actinomycetes</taxon>
        <taxon>Micromonosporales</taxon>
        <taxon>Micromonosporaceae</taxon>
        <taxon>Micromonospora</taxon>
    </lineage>
</organism>
<dbReference type="GO" id="GO:0003677">
    <property type="term" value="F:DNA binding"/>
    <property type="evidence" value="ECO:0007669"/>
    <property type="project" value="InterPro"/>
</dbReference>
<sequence length="915" mass="97321">MALIEREHLLTDLAGTYATAAAGQGRVALVDGGVASGKTRLVNAVAEVAAGDGALVLTAACSVAESMIALGVVGQLFHSLRAQTTSTGHLPLLRRDTGPAGDPDTPALRHADAQLLEDVCQVLLDVAADRPLVVLVDDVQFADSLSLQALLYLQRRIRFARVLLVLSGCVGARPEAAAFRAELTRQPHCRHLRLLPLSPDGVGRLLAERIRPEDARRFAASAHAVSGGNPMLVHALLDDALTGADGELAPTVGESFVQAALACLHRSDPRLLDVARALAIVGPSTSAGLVTGLVGLCAATTRQALGALAEAGLTEGHSYHHPAVRAAVLDDCPPPTQSGLRSRAARLLHEEGASAAEVAVHLVGVGEPAESWATPVLVAAAGEAVAGGAARHAVDCLELALRSTEDGRERAAVEAALVRVHWRGDPEAVPRHLSSLARAGRAGLLDEADTLLLARSLAWQGRYDEAAEVLSGVGDLSTHPDPDLGADHLATREWLRHCHPHGGDEPGDRGPDAAVDRAEEVLQRARPGDSLLVSVWHALRVLIHADHLDRAGDWCEKLAEEAEAHEITSWRAVLADVRAAVALCRGDLAAAERHARDALATMPPAAWGVAVGSPFAHLVLACTMTGQLARAEAVLRESTPAAMRQSLFWPQYLRARGVYYDAVDRRHAALADFQTTGQLAVDWGADHPSALPWRVDLARLYVRMGRPERARKLVTEHLALPGGDAPRAKGMGLRALAAAYAPKQRQVMLREAMDLLHASGDRHELAHVFADLSQTGHALGEFGRAKMMGAHALQLAEGCHAELLRRKLKPSDDNLDSGVAGARDGLATLTDAERRVVNLAARGHTNREIGDRLFITVSTVEQHLTRAYRKLKISTRTELVNIDPPRGARGARRRRVAPVGPPSGDKETTMRSDTT</sequence>
<dbReference type="STRING" id="47871.GA0070608_0706"/>
<evidence type="ECO:0000259" key="4">
    <source>
        <dbReference type="PROSITE" id="PS50043"/>
    </source>
</evidence>
<evidence type="ECO:0000313" key="7">
    <source>
        <dbReference type="Proteomes" id="UP000199343"/>
    </source>
</evidence>
<dbReference type="GO" id="GO:0005524">
    <property type="term" value="F:ATP binding"/>
    <property type="evidence" value="ECO:0007669"/>
    <property type="project" value="UniProtKB-KW"/>
</dbReference>
<dbReference type="PROSITE" id="PS50043">
    <property type="entry name" value="HTH_LUXR_2"/>
    <property type="match status" value="1"/>
</dbReference>
<reference evidence="7" key="2">
    <citation type="submission" date="2016-06" db="EMBL/GenBank/DDBJ databases">
        <authorList>
            <person name="Varghese N."/>
            <person name="Submissions Spin"/>
        </authorList>
    </citation>
    <scope>NUCLEOTIDE SEQUENCE [LARGE SCALE GENOMIC DNA]</scope>
    <source>
        <strain evidence="7">DSM 43363</strain>
    </source>
</reference>
<feature type="domain" description="HTH luxR-type" evidence="4">
    <location>
        <begin position="822"/>
        <end position="887"/>
    </location>
</feature>
<dbReference type="EMBL" id="FMIC01000002">
    <property type="protein sequence ID" value="SCL50507.1"/>
    <property type="molecule type" value="Genomic_DNA"/>
</dbReference>
<evidence type="ECO:0000313" key="8">
    <source>
        <dbReference type="Proteomes" id="UP001334804"/>
    </source>
</evidence>
<name>A0A1C6U903_9ACTN</name>
<dbReference type="GO" id="GO:0005737">
    <property type="term" value="C:cytoplasm"/>
    <property type="evidence" value="ECO:0007669"/>
    <property type="project" value="TreeGrafter"/>
</dbReference>
<dbReference type="InterPro" id="IPR016032">
    <property type="entry name" value="Sig_transdc_resp-reg_C-effctor"/>
</dbReference>
<protein>
    <submittedName>
        <fullName evidence="6">AAA family ATPase</fullName>
    </submittedName>
    <submittedName>
        <fullName evidence="5">Regulatory protein, luxR family</fullName>
    </submittedName>
</protein>
<dbReference type="PANTHER" id="PTHR16305:SF35">
    <property type="entry name" value="TRANSCRIPTIONAL ACTIVATOR DOMAIN"/>
    <property type="match status" value="1"/>
</dbReference>
<dbReference type="OrthoDB" id="3178131at2"/>
<accession>A0A1C6U903</accession>
<dbReference type="InterPro" id="IPR041664">
    <property type="entry name" value="AAA_16"/>
</dbReference>
<evidence type="ECO:0000313" key="5">
    <source>
        <dbReference type="EMBL" id="SCL50507.1"/>
    </source>
</evidence>
<dbReference type="AlphaFoldDB" id="A0A1C6U903"/>
<evidence type="ECO:0000313" key="6">
    <source>
        <dbReference type="EMBL" id="WSA33645.1"/>
    </source>
</evidence>
<dbReference type="Proteomes" id="UP000199343">
    <property type="component" value="Unassembled WGS sequence"/>
</dbReference>
<reference evidence="6 8" key="3">
    <citation type="submission" date="2022-10" db="EMBL/GenBank/DDBJ databases">
        <title>The complete genomes of actinobacterial strains from the NBC collection.</title>
        <authorList>
            <person name="Joergensen T.S."/>
            <person name="Alvarez Arevalo M."/>
            <person name="Sterndorff E.B."/>
            <person name="Faurdal D."/>
            <person name="Vuksanovic O."/>
            <person name="Mourched A.-S."/>
            <person name="Charusanti P."/>
            <person name="Shaw S."/>
            <person name="Blin K."/>
            <person name="Weber T."/>
        </authorList>
    </citation>
    <scope>NUCLEOTIDE SEQUENCE [LARGE SCALE GENOMIC DNA]</scope>
    <source>
        <strain evidence="6 8">NBC 01809</strain>
    </source>
</reference>
<dbReference type="RefSeq" id="WP_091621528.1">
    <property type="nucleotide sequence ID" value="NZ_CP109071.1"/>
</dbReference>
<evidence type="ECO:0000256" key="2">
    <source>
        <dbReference type="ARBA" id="ARBA00022840"/>
    </source>
</evidence>
<feature type="region of interest" description="Disordered" evidence="3">
    <location>
        <begin position="882"/>
        <end position="915"/>
    </location>
</feature>
<dbReference type="PANTHER" id="PTHR16305">
    <property type="entry name" value="TESTICULAR SOLUBLE ADENYLYL CYCLASE"/>
    <property type="match status" value="1"/>
</dbReference>
<evidence type="ECO:0000256" key="1">
    <source>
        <dbReference type="ARBA" id="ARBA00022741"/>
    </source>
</evidence>
<dbReference type="SMART" id="SM00421">
    <property type="entry name" value="HTH_LUXR"/>
    <property type="match status" value="1"/>
</dbReference>
<dbReference type="EMBL" id="CP109071">
    <property type="protein sequence ID" value="WSA33645.1"/>
    <property type="molecule type" value="Genomic_DNA"/>
</dbReference>
<dbReference type="Proteomes" id="UP001334804">
    <property type="component" value="Chromosome"/>
</dbReference>
<dbReference type="Pfam" id="PF00196">
    <property type="entry name" value="GerE"/>
    <property type="match status" value="1"/>
</dbReference>
<dbReference type="SUPFAM" id="SSF52540">
    <property type="entry name" value="P-loop containing nucleoside triphosphate hydrolases"/>
    <property type="match status" value="1"/>
</dbReference>
<keyword evidence="8" id="KW-1185">Reference proteome</keyword>
<evidence type="ECO:0000256" key="3">
    <source>
        <dbReference type="SAM" id="MobiDB-lite"/>
    </source>
</evidence>
<dbReference type="Pfam" id="PF13191">
    <property type="entry name" value="AAA_16"/>
    <property type="match status" value="1"/>
</dbReference>
<reference evidence="5" key="1">
    <citation type="submission" date="2016-06" db="EMBL/GenBank/DDBJ databases">
        <authorList>
            <person name="Kjaerup R.B."/>
            <person name="Dalgaard T.S."/>
            <person name="Juul-Madsen H.R."/>
        </authorList>
    </citation>
    <scope>NUCLEOTIDE SEQUENCE [LARGE SCALE GENOMIC DNA]</scope>
    <source>
        <strain evidence="5">DSM 43363</strain>
    </source>
</reference>
<proteinExistence type="predicted"/>
<dbReference type="PRINTS" id="PR00038">
    <property type="entry name" value="HTHLUXR"/>
</dbReference>
<dbReference type="Gene3D" id="1.25.40.10">
    <property type="entry name" value="Tetratricopeptide repeat domain"/>
    <property type="match status" value="1"/>
</dbReference>
<keyword evidence="2" id="KW-0067">ATP-binding</keyword>
<dbReference type="SUPFAM" id="SSF48452">
    <property type="entry name" value="TPR-like"/>
    <property type="match status" value="1"/>
</dbReference>
<dbReference type="InterPro" id="IPR011990">
    <property type="entry name" value="TPR-like_helical_dom_sf"/>
</dbReference>
<dbReference type="InterPro" id="IPR027417">
    <property type="entry name" value="P-loop_NTPase"/>
</dbReference>
<dbReference type="InterPro" id="IPR000792">
    <property type="entry name" value="Tscrpt_reg_LuxR_C"/>
</dbReference>
<gene>
    <name evidence="5" type="ORF">GA0070608_0706</name>
    <name evidence="6" type="ORF">OIE14_06235</name>
</gene>
<dbReference type="GO" id="GO:0006355">
    <property type="term" value="P:regulation of DNA-templated transcription"/>
    <property type="evidence" value="ECO:0007669"/>
    <property type="project" value="InterPro"/>
</dbReference>
<dbReference type="InterPro" id="IPR036388">
    <property type="entry name" value="WH-like_DNA-bd_sf"/>
</dbReference>
<dbReference type="Gene3D" id="1.10.10.10">
    <property type="entry name" value="Winged helix-like DNA-binding domain superfamily/Winged helix DNA-binding domain"/>
    <property type="match status" value="1"/>
</dbReference>